<dbReference type="InterPro" id="IPR002410">
    <property type="entry name" value="Peptidase_S33"/>
</dbReference>
<feature type="domain" description="AB hydrolase-1" evidence="3">
    <location>
        <begin position="58"/>
        <end position="296"/>
    </location>
</feature>
<dbReference type="GO" id="GO:0016787">
    <property type="term" value="F:hydrolase activity"/>
    <property type="evidence" value="ECO:0007669"/>
    <property type="project" value="UniProtKB-KW"/>
</dbReference>
<protein>
    <submittedName>
        <fullName evidence="4">Alpha/beta hydrolase</fullName>
    </submittedName>
</protein>
<dbReference type="PANTHER" id="PTHR43798:SF5">
    <property type="entry name" value="MONOACYLGLYCEROL LIPASE ABHD6"/>
    <property type="match status" value="1"/>
</dbReference>
<dbReference type="PANTHER" id="PTHR43798">
    <property type="entry name" value="MONOACYLGLYCEROL LIPASE"/>
    <property type="match status" value="1"/>
</dbReference>
<reference evidence="4 5" key="1">
    <citation type="submission" date="2023-01" db="EMBL/GenBank/DDBJ databases">
        <title>Thalassococcus onchidii sp. nov., isolated from a marine invertebrate from the South China Sea.</title>
        <authorList>
            <person name="Xu S."/>
            <person name="Liu Z."/>
            <person name="Xu Y."/>
        </authorList>
    </citation>
    <scope>NUCLEOTIDE SEQUENCE [LARGE SCALE GENOMIC DNA]</scope>
    <source>
        <strain evidence="4 5">KCTC 32084</strain>
    </source>
</reference>
<dbReference type="PRINTS" id="PR00793">
    <property type="entry name" value="PROAMNOPTASE"/>
</dbReference>
<dbReference type="SUPFAM" id="SSF53474">
    <property type="entry name" value="alpha/beta-Hydrolases"/>
    <property type="match status" value="1"/>
</dbReference>
<dbReference type="Gene3D" id="3.40.50.1820">
    <property type="entry name" value="alpha/beta hydrolase"/>
    <property type="match status" value="1"/>
</dbReference>
<evidence type="ECO:0000259" key="3">
    <source>
        <dbReference type="Pfam" id="PF00561"/>
    </source>
</evidence>
<dbReference type="Proteomes" id="UP001210720">
    <property type="component" value="Unassembled WGS sequence"/>
</dbReference>
<comment type="similarity">
    <text evidence="1">Belongs to the peptidase S33 family.</text>
</comment>
<dbReference type="Pfam" id="PF00561">
    <property type="entry name" value="Abhydrolase_1"/>
    <property type="match status" value="1"/>
</dbReference>
<sequence length="315" mass="34233">MKVLVALLVLVAVFWIVTLWKANRHELRAEAAFPPSGEFLEVDGIRVHYVIKGQGPDLVLIHGASGNLRDMTFSLVDKLARDYRVVAFDRPGLGYTDRMDPKGTTIVQQAGLLSKAAEELGMDHPIVLGQSYGGSVALAWAVHHPENVSAIVTLGSPSLPWDTGLSTYYRLTSSRWLGPIVNPVLAAWVPDRVVEDAIDAVFEPQDAPQGYGAHIGAPLTLRRQTITANALQRAQLLEQVRALEPRYGEINVPIEMVHGAADTTVGVSIHSAPFAERYPNANLVTLEGIGHMPHHVREGAVLEAIHRAASRAGLR</sequence>
<evidence type="ECO:0000256" key="1">
    <source>
        <dbReference type="ARBA" id="ARBA00010088"/>
    </source>
</evidence>
<evidence type="ECO:0000256" key="2">
    <source>
        <dbReference type="ARBA" id="ARBA00022801"/>
    </source>
</evidence>
<dbReference type="InterPro" id="IPR000073">
    <property type="entry name" value="AB_hydrolase_1"/>
</dbReference>
<organism evidence="4 5">
    <name type="scientific">Thalassococcus lentus</name>
    <dbReference type="NCBI Taxonomy" id="1210524"/>
    <lineage>
        <taxon>Bacteria</taxon>
        <taxon>Pseudomonadati</taxon>
        <taxon>Pseudomonadota</taxon>
        <taxon>Alphaproteobacteria</taxon>
        <taxon>Rhodobacterales</taxon>
        <taxon>Roseobacteraceae</taxon>
        <taxon>Thalassococcus</taxon>
    </lineage>
</organism>
<evidence type="ECO:0000313" key="5">
    <source>
        <dbReference type="Proteomes" id="UP001210720"/>
    </source>
</evidence>
<comment type="caution">
    <text evidence="4">The sequence shown here is derived from an EMBL/GenBank/DDBJ whole genome shotgun (WGS) entry which is preliminary data.</text>
</comment>
<evidence type="ECO:0000313" key="4">
    <source>
        <dbReference type="EMBL" id="MDA7424142.1"/>
    </source>
</evidence>
<name>A0ABT4XQG4_9RHOB</name>
<dbReference type="RefSeq" id="WP_271431506.1">
    <property type="nucleotide sequence ID" value="NZ_JAQIOY010000002.1"/>
</dbReference>
<dbReference type="InterPro" id="IPR050266">
    <property type="entry name" value="AB_hydrolase_sf"/>
</dbReference>
<dbReference type="PRINTS" id="PR00111">
    <property type="entry name" value="ABHYDROLASE"/>
</dbReference>
<gene>
    <name evidence="4" type="ORF">PFY00_05345</name>
</gene>
<dbReference type="InterPro" id="IPR029058">
    <property type="entry name" value="AB_hydrolase_fold"/>
</dbReference>
<accession>A0ABT4XQG4</accession>
<keyword evidence="5" id="KW-1185">Reference proteome</keyword>
<dbReference type="EMBL" id="JAQIOY010000002">
    <property type="protein sequence ID" value="MDA7424142.1"/>
    <property type="molecule type" value="Genomic_DNA"/>
</dbReference>
<proteinExistence type="inferred from homology"/>
<keyword evidence="2 4" id="KW-0378">Hydrolase</keyword>